<keyword evidence="2" id="KW-1185">Reference proteome</keyword>
<sequence length="61" mass="6401">MSKCSLGGLHHPPLSLGSAKFGGQKLVAVIVMEAPQVAPLLKRAVLSAAVLMPYPLSFKFP</sequence>
<proteinExistence type="predicted"/>
<protein>
    <submittedName>
        <fullName evidence="1">Uncharacterized protein</fullName>
    </submittedName>
</protein>
<dbReference type="AlphaFoldDB" id="W1P361"/>
<dbReference type="OMA" id="IVMEAPQ"/>
<evidence type="ECO:0000313" key="1">
    <source>
        <dbReference type="EMBL" id="ERN02084.1"/>
    </source>
</evidence>
<gene>
    <name evidence="1" type="ORF">AMTR_s00045p00151360</name>
</gene>
<organism evidence="1 2">
    <name type="scientific">Amborella trichopoda</name>
    <dbReference type="NCBI Taxonomy" id="13333"/>
    <lineage>
        <taxon>Eukaryota</taxon>
        <taxon>Viridiplantae</taxon>
        <taxon>Streptophyta</taxon>
        <taxon>Embryophyta</taxon>
        <taxon>Tracheophyta</taxon>
        <taxon>Spermatophyta</taxon>
        <taxon>Magnoliopsida</taxon>
        <taxon>Amborellales</taxon>
        <taxon>Amborellaceae</taxon>
        <taxon>Amborella</taxon>
    </lineage>
</organism>
<dbReference type="Proteomes" id="UP000017836">
    <property type="component" value="Unassembled WGS sequence"/>
</dbReference>
<reference evidence="2" key="1">
    <citation type="journal article" date="2013" name="Science">
        <title>The Amborella genome and the evolution of flowering plants.</title>
        <authorList>
            <consortium name="Amborella Genome Project"/>
        </authorList>
    </citation>
    <scope>NUCLEOTIDE SEQUENCE [LARGE SCALE GENOMIC DNA]</scope>
</reference>
<evidence type="ECO:0000313" key="2">
    <source>
        <dbReference type="Proteomes" id="UP000017836"/>
    </source>
</evidence>
<dbReference type="HOGENOM" id="CLU_2925667_0_0_1"/>
<dbReference type="eggNOG" id="ENOG502SWRM">
    <property type="taxonomic scope" value="Eukaryota"/>
</dbReference>
<dbReference type="EMBL" id="KI394661">
    <property type="protein sequence ID" value="ERN02084.1"/>
    <property type="molecule type" value="Genomic_DNA"/>
</dbReference>
<dbReference type="Gramene" id="ERN02084">
    <property type="protein sequence ID" value="ERN02084"/>
    <property type="gene ID" value="AMTR_s00045p00151360"/>
</dbReference>
<name>W1P361_AMBTC</name>
<accession>W1P361</accession>